<dbReference type="InterPro" id="IPR003578">
    <property type="entry name" value="Small_GTPase_Rho"/>
</dbReference>
<dbReference type="Pfam" id="PF00071">
    <property type="entry name" value="Ras"/>
    <property type="match status" value="1"/>
</dbReference>
<dbReference type="PANTHER" id="PTHR24072">
    <property type="entry name" value="RHO FAMILY GTPASE"/>
    <property type="match status" value="1"/>
</dbReference>
<gene>
    <name evidence="3" type="ORF">EJ08DRAFT_736056</name>
</gene>
<keyword evidence="1" id="KW-0547">Nucleotide-binding</keyword>
<dbReference type="InterPro" id="IPR027417">
    <property type="entry name" value="P-loop_NTPase"/>
</dbReference>
<dbReference type="Proteomes" id="UP000800235">
    <property type="component" value="Unassembled WGS sequence"/>
</dbReference>
<dbReference type="GO" id="GO:0003924">
    <property type="term" value="F:GTPase activity"/>
    <property type="evidence" value="ECO:0007669"/>
    <property type="project" value="InterPro"/>
</dbReference>
<keyword evidence="3" id="KW-0378">Hydrolase</keyword>
<dbReference type="Gene3D" id="3.40.50.300">
    <property type="entry name" value="P-loop containing nucleotide triphosphate hydrolases"/>
    <property type="match status" value="1"/>
</dbReference>
<dbReference type="EMBL" id="MU007060">
    <property type="protein sequence ID" value="KAF2427364.1"/>
    <property type="molecule type" value="Genomic_DNA"/>
</dbReference>
<proteinExistence type="predicted"/>
<evidence type="ECO:0000256" key="1">
    <source>
        <dbReference type="ARBA" id="ARBA00022741"/>
    </source>
</evidence>
<comment type="caution">
    <text evidence="3">The sequence shown here is derived from an EMBL/GenBank/DDBJ whole genome shotgun (WGS) entry which is preliminary data.</text>
</comment>
<dbReference type="SMART" id="SM00174">
    <property type="entry name" value="RHO"/>
    <property type="match status" value="1"/>
</dbReference>
<evidence type="ECO:0000256" key="2">
    <source>
        <dbReference type="ARBA" id="ARBA00023134"/>
    </source>
</evidence>
<accession>A0A9P4NM38</accession>
<dbReference type="PRINTS" id="PR00449">
    <property type="entry name" value="RASTRNSFRMNG"/>
</dbReference>
<protein>
    <submittedName>
        <fullName evidence="3">P-loop containing nucleoside triphosphate hydrolase protein</fullName>
    </submittedName>
</protein>
<dbReference type="InterPro" id="IPR001806">
    <property type="entry name" value="Small_GTPase"/>
</dbReference>
<evidence type="ECO:0000313" key="3">
    <source>
        <dbReference type="EMBL" id="KAF2427364.1"/>
    </source>
</evidence>
<sequence>MASYIPGDEPTVTILILGDDEVGKSTFLSRLAEGTSYNGASILRQSPGDASTLPTLHDLNQPFLFEIKMYNRPYRFEFYDTSSPTNYTLLKPDFLILTYDISRRSTLYSLATTWKSTVEGHFNYKEDIPIMVLGLKRDLRREWTTEEREKGVLGESVMPQEGVRVASEMRCDKYAECSALTGELCREVLEDVAKVAAMTTTVNGGRTPNANCVIL</sequence>
<reference evidence="3" key="1">
    <citation type="journal article" date="2020" name="Stud. Mycol.">
        <title>101 Dothideomycetes genomes: a test case for predicting lifestyles and emergence of pathogens.</title>
        <authorList>
            <person name="Haridas S."/>
            <person name="Albert R."/>
            <person name="Binder M."/>
            <person name="Bloem J."/>
            <person name="Labutti K."/>
            <person name="Salamov A."/>
            <person name="Andreopoulos B."/>
            <person name="Baker S."/>
            <person name="Barry K."/>
            <person name="Bills G."/>
            <person name="Bluhm B."/>
            <person name="Cannon C."/>
            <person name="Castanera R."/>
            <person name="Culley D."/>
            <person name="Daum C."/>
            <person name="Ezra D."/>
            <person name="Gonzalez J."/>
            <person name="Henrissat B."/>
            <person name="Kuo A."/>
            <person name="Liang C."/>
            <person name="Lipzen A."/>
            <person name="Lutzoni F."/>
            <person name="Magnuson J."/>
            <person name="Mondo S."/>
            <person name="Nolan M."/>
            <person name="Ohm R."/>
            <person name="Pangilinan J."/>
            <person name="Park H.-J."/>
            <person name="Ramirez L."/>
            <person name="Alfaro M."/>
            <person name="Sun H."/>
            <person name="Tritt A."/>
            <person name="Yoshinaga Y."/>
            <person name="Zwiers L.-H."/>
            <person name="Turgeon B."/>
            <person name="Goodwin S."/>
            <person name="Spatafora J."/>
            <person name="Crous P."/>
            <person name="Grigoriev I."/>
        </authorList>
    </citation>
    <scope>NUCLEOTIDE SEQUENCE</scope>
    <source>
        <strain evidence="3">CBS 130266</strain>
    </source>
</reference>
<dbReference type="AlphaFoldDB" id="A0A9P4NM38"/>
<dbReference type="PROSITE" id="PS51419">
    <property type="entry name" value="RAB"/>
    <property type="match status" value="1"/>
</dbReference>
<evidence type="ECO:0000313" key="4">
    <source>
        <dbReference type="Proteomes" id="UP000800235"/>
    </source>
</evidence>
<dbReference type="SMART" id="SM00175">
    <property type="entry name" value="RAB"/>
    <property type="match status" value="1"/>
</dbReference>
<dbReference type="SUPFAM" id="SSF52540">
    <property type="entry name" value="P-loop containing nucleoside triphosphate hydrolases"/>
    <property type="match status" value="1"/>
</dbReference>
<name>A0A9P4NM38_9PEZI</name>
<organism evidence="3 4">
    <name type="scientific">Tothia fuscella</name>
    <dbReference type="NCBI Taxonomy" id="1048955"/>
    <lineage>
        <taxon>Eukaryota</taxon>
        <taxon>Fungi</taxon>
        <taxon>Dikarya</taxon>
        <taxon>Ascomycota</taxon>
        <taxon>Pezizomycotina</taxon>
        <taxon>Dothideomycetes</taxon>
        <taxon>Pleosporomycetidae</taxon>
        <taxon>Venturiales</taxon>
        <taxon>Cylindrosympodiaceae</taxon>
        <taxon>Tothia</taxon>
    </lineage>
</organism>
<keyword evidence="4" id="KW-1185">Reference proteome</keyword>
<dbReference type="OrthoDB" id="25896at2759"/>
<keyword evidence="2" id="KW-0342">GTP-binding</keyword>
<dbReference type="GO" id="GO:0007264">
    <property type="term" value="P:small GTPase-mediated signal transduction"/>
    <property type="evidence" value="ECO:0007669"/>
    <property type="project" value="InterPro"/>
</dbReference>
<dbReference type="GO" id="GO:0005525">
    <property type="term" value="F:GTP binding"/>
    <property type="evidence" value="ECO:0007669"/>
    <property type="project" value="UniProtKB-KW"/>
</dbReference>